<dbReference type="RefSeq" id="WP_306066823.1">
    <property type="nucleotide sequence ID" value="NZ_JAROCA020000001.1"/>
</dbReference>
<protein>
    <recommendedName>
        <fullName evidence="5">Dipeptidylpeptidase IV N-terminal domain-containing protein</fullName>
    </recommendedName>
</protein>
<evidence type="ECO:0000313" key="4">
    <source>
        <dbReference type="Proteomes" id="UP001228376"/>
    </source>
</evidence>
<comment type="similarity">
    <text evidence="1">Belongs to the TolB family.</text>
</comment>
<keyword evidence="2" id="KW-0472">Membrane</keyword>
<evidence type="ECO:0000256" key="1">
    <source>
        <dbReference type="ARBA" id="ARBA00009820"/>
    </source>
</evidence>
<name>A0ABU5CLT2_9BACI</name>
<feature type="transmembrane region" description="Helical" evidence="2">
    <location>
        <begin position="353"/>
        <end position="372"/>
    </location>
</feature>
<reference evidence="3 4" key="1">
    <citation type="submission" date="2023-10" db="EMBL/GenBank/DDBJ databases">
        <title>179-bfca-hs.</title>
        <authorList>
            <person name="Miliotis G."/>
            <person name="Sengupta P."/>
            <person name="Hameed A."/>
            <person name="Chuvochina M."/>
            <person name="Mcdonagh F."/>
            <person name="Simpson A.C."/>
            <person name="Singh N.K."/>
            <person name="Rekha P.D."/>
            <person name="Raman K."/>
            <person name="Hugenholtz P."/>
            <person name="Venkateswaran K."/>
        </authorList>
    </citation>
    <scope>NUCLEOTIDE SEQUENCE [LARGE SCALE GENOMIC DNA]</scope>
    <source>
        <strain evidence="3 4">179-BFC-A-HS</strain>
    </source>
</reference>
<evidence type="ECO:0008006" key="5">
    <source>
        <dbReference type="Google" id="ProtNLM"/>
    </source>
</evidence>
<dbReference type="Pfam" id="PF07676">
    <property type="entry name" value="PD40"/>
    <property type="match status" value="2"/>
</dbReference>
<sequence length="437" mass="49429">MKRKRIFLVTIGMIFLFLAGTLLYGILREDDPYRYFTGLGEKISVAPDDSKIAFSYYVDGTESVFTANPNGTHVQKITNTNNQKDRRPAYSPDGKRLVYLREDPEGIQTLRVINQDGKKERQLTDKDMHVRDAIFSHDGKTIFFVAMEAKEFKKGEESREGFDLFSIEADGSHLKKLTNADYFSMDHLYLSSDGQTICFSEFDGGQERIYSFSLKSGTVNAKPSILPEKLENIQEFYEPTLSPDGKYLAYTEVSKESQGSSLYKYELFLLNLKTQRVQRLTDLKKAVTSPAFFHKENKIAFLENTNWPKEPAVFQLKTVDIKTQTIDALKLDIPQSAGGYHFISMLDRGVNGLTLSILYVLLMGLLSVYLHYYYPGKAYLPSIVSFSLAIITFLASFAVAAMIDPWFGIGLGMLAAAIFGCSVVVGLFVFIFRRFVK</sequence>
<accession>A0ABU5CLT2</accession>
<keyword evidence="4" id="KW-1185">Reference proteome</keyword>
<organism evidence="3 4">
    <name type="scientific">Tigheibacillus jepli</name>
    <dbReference type="NCBI Taxonomy" id="3035914"/>
    <lineage>
        <taxon>Bacteria</taxon>
        <taxon>Bacillati</taxon>
        <taxon>Bacillota</taxon>
        <taxon>Bacilli</taxon>
        <taxon>Bacillales</taxon>
        <taxon>Bacillaceae</taxon>
        <taxon>Tigheibacillus</taxon>
    </lineage>
</organism>
<dbReference type="PANTHER" id="PTHR36842:SF1">
    <property type="entry name" value="PROTEIN TOLB"/>
    <property type="match status" value="1"/>
</dbReference>
<feature type="transmembrane region" description="Helical" evidence="2">
    <location>
        <begin position="379"/>
        <end position="403"/>
    </location>
</feature>
<proteinExistence type="inferred from homology"/>
<keyword evidence="2" id="KW-0812">Transmembrane</keyword>
<dbReference type="PANTHER" id="PTHR36842">
    <property type="entry name" value="PROTEIN TOLB HOMOLOG"/>
    <property type="match status" value="1"/>
</dbReference>
<dbReference type="EMBL" id="JAROCA020000001">
    <property type="protein sequence ID" value="MDY0406420.1"/>
    <property type="molecule type" value="Genomic_DNA"/>
</dbReference>
<feature type="transmembrane region" description="Helical" evidence="2">
    <location>
        <begin position="409"/>
        <end position="432"/>
    </location>
</feature>
<keyword evidence="2" id="KW-1133">Transmembrane helix</keyword>
<dbReference type="SUPFAM" id="SSF69304">
    <property type="entry name" value="Tricorn protease N-terminal domain"/>
    <property type="match status" value="1"/>
</dbReference>
<evidence type="ECO:0000313" key="3">
    <source>
        <dbReference type="EMBL" id="MDY0406420.1"/>
    </source>
</evidence>
<dbReference type="Proteomes" id="UP001228376">
    <property type="component" value="Unassembled WGS sequence"/>
</dbReference>
<dbReference type="InterPro" id="IPR011659">
    <property type="entry name" value="WD40"/>
</dbReference>
<evidence type="ECO:0000256" key="2">
    <source>
        <dbReference type="SAM" id="Phobius"/>
    </source>
</evidence>
<gene>
    <name evidence="3" type="ORF">P5G51_014390</name>
</gene>
<comment type="caution">
    <text evidence="3">The sequence shown here is derived from an EMBL/GenBank/DDBJ whole genome shotgun (WGS) entry which is preliminary data.</text>
</comment>
<dbReference type="Gene3D" id="2.120.10.30">
    <property type="entry name" value="TolB, C-terminal domain"/>
    <property type="match status" value="2"/>
</dbReference>
<dbReference type="InterPro" id="IPR011042">
    <property type="entry name" value="6-blade_b-propeller_TolB-like"/>
</dbReference>
<feature type="transmembrane region" description="Helical" evidence="2">
    <location>
        <begin position="7"/>
        <end position="27"/>
    </location>
</feature>